<dbReference type="Proteomes" id="UP000075260">
    <property type="component" value="Unassembled WGS sequence"/>
</dbReference>
<name>A0A150QC37_SORCE</name>
<accession>A0A150QC37</accession>
<sequence length="101" mass="11257">MEGSGWLDLHRASDLARERGLRIYGSFAGDPGALTEGWSCRVDPQHVRMTDLDVQMTHVDVQMTHVDVQMTHVDVQMTPLNVRVTHSRVQVAHLPCPGGEL</sequence>
<protein>
    <submittedName>
        <fullName evidence="1">Uncharacterized protein</fullName>
    </submittedName>
</protein>
<evidence type="ECO:0000313" key="1">
    <source>
        <dbReference type="EMBL" id="KYF65493.1"/>
    </source>
</evidence>
<evidence type="ECO:0000313" key="2">
    <source>
        <dbReference type="Proteomes" id="UP000075260"/>
    </source>
</evidence>
<gene>
    <name evidence="1" type="ORF">BE15_15540</name>
</gene>
<comment type="caution">
    <text evidence="1">The sequence shown here is derived from an EMBL/GenBank/DDBJ whole genome shotgun (WGS) entry which is preliminary data.</text>
</comment>
<proteinExistence type="predicted"/>
<dbReference type="AlphaFoldDB" id="A0A150QC37"/>
<organism evidence="1 2">
    <name type="scientific">Sorangium cellulosum</name>
    <name type="common">Polyangium cellulosum</name>
    <dbReference type="NCBI Taxonomy" id="56"/>
    <lineage>
        <taxon>Bacteria</taxon>
        <taxon>Pseudomonadati</taxon>
        <taxon>Myxococcota</taxon>
        <taxon>Polyangia</taxon>
        <taxon>Polyangiales</taxon>
        <taxon>Polyangiaceae</taxon>
        <taxon>Sorangium</taxon>
    </lineage>
</organism>
<reference evidence="1 2" key="1">
    <citation type="submission" date="2014-02" db="EMBL/GenBank/DDBJ databases">
        <title>The small core and large imbalanced accessory genome model reveals a collaborative survival strategy of Sorangium cellulosum strains in nature.</title>
        <authorList>
            <person name="Han K."/>
            <person name="Peng R."/>
            <person name="Blom J."/>
            <person name="Li Y.-Z."/>
        </authorList>
    </citation>
    <scope>NUCLEOTIDE SEQUENCE [LARGE SCALE GENOMIC DNA]</scope>
    <source>
        <strain evidence="1 2">So0008-312</strain>
    </source>
</reference>
<dbReference type="EMBL" id="JEMA01000830">
    <property type="protein sequence ID" value="KYF65493.1"/>
    <property type="molecule type" value="Genomic_DNA"/>
</dbReference>